<protein>
    <submittedName>
        <fullName evidence="3">Peptidase S9, prolyl oligopeptidase active site domain protein</fullName>
    </submittedName>
</protein>
<proteinExistence type="predicted"/>
<dbReference type="Pfam" id="PF00326">
    <property type="entry name" value="Peptidase_S9"/>
    <property type="match status" value="1"/>
</dbReference>
<dbReference type="STRING" id="1579979.WM2015_2761"/>
<dbReference type="InterPro" id="IPR011042">
    <property type="entry name" value="6-blade_b-propeller_TolB-like"/>
</dbReference>
<accession>A0A0K0XZK3</accession>
<dbReference type="OrthoDB" id="9812921at2"/>
<dbReference type="PANTHER" id="PTHR42776:SF27">
    <property type="entry name" value="DIPEPTIDYL PEPTIDASE FAMILY MEMBER 6"/>
    <property type="match status" value="1"/>
</dbReference>
<dbReference type="AlphaFoldDB" id="A0A0K0XZK3"/>
<dbReference type="PATRIC" id="fig|1579979.3.peg.2821"/>
<dbReference type="RefSeq" id="WP_049726627.1">
    <property type="nucleotide sequence ID" value="NZ_CP012154.1"/>
</dbReference>
<dbReference type="InterPro" id="IPR029058">
    <property type="entry name" value="AB_hydrolase_fold"/>
</dbReference>
<gene>
    <name evidence="3" type="ORF">WM2015_2761</name>
</gene>
<dbReference type="Gene3D" id="3.40.50.1820">
    <property type="entry name" value="alpha/beta hydrolase"/>
    <property type="match status" value="1"/>
</dbReference>
<evidence type="ECO:0000256" key="1">
    <source>
        <dbReference type="ARBA" id="ARBA00022801"/>
    </source>
</evidence>
<dbReference type="Gene3D" id="2.120.10.30">
    <property type="entry name" value="TolB, C-terminal domain"/>
    <property type="match status" value="1"/>
</dbReference>
<evidence type="ECO:0000256" key="2">
    <source>
        <dbReference type="ARBA" id="ARBA00022825"/>
    </source>
</evidence>
<keyword evidence="1" id="KW-0378">Hydrolase</keyword>
<dbReference type="SUPFAM" id="SSF82171">
    <property type="entry name" value="DPP6 N-terminal domain-like"/>
    <property type="match status" value="1"/>
</dbReference>
<organism evidence="3 4">
    <name type="scientific">Wenzhouxiangella marina</name>
    <dbReference type="NCBI Taxonomy" id="1579979"/>
    <lineage>
        <taxon>Bacteria</taxon>
        <taxon>Pseudomonadati</taxon>
        <taxon>Pseudomonadota</taxon>
        <taxon>Gammaproteobacteria</taxon>
        <taxon>Chromatiales</taxon>
        <taxon>Wenzhouxiangellaceae</taxon>
        <taxon>Wenzhouxiangella</taxon>
    </lineage>
</organism>
<dbReference type="PANTHER" id="PTHR42776">
    <property type="entry name" value="SERINE PEPTIDASE S9 FAMILY MEMBER"/>
    <property type="match status" value="1"/>
</dbReference>
<name>A0A0K0XZK3_9GAMM</name>
<dbReference type="SUPFAM" id="SSF53474">
    <property type="entry name" value="alpha/beta-Hydrolases"/>
    <property type="match status" value="1"/>
</dbReference>
<evidence type="ECO:0000313" key="4">
    <source>
        <dbReference type="Proteomes" id="UP000066624"/>
    </source>
</evidence>
<dbReference type="EMBL" id="CP012154">
    <property type="protein sequence ID" value="AKS43118.1"/>
    <property type="molecule type" value="Genomic_DNA"/>
</dbReference>
<keyword evidence="4" id="KW-1185">Reference proteome</keyword>
<dbReference type="Pfam" id="PF07676">
    <property type="entry name" value="PD40"/>
    <property type="match status" value="1"/>
</dbReference>
<sequence length="828" mass="92639">MRTLLLGTLLLILSPLVLAEEADTEVEAQVIADLLALEGIPLPTERLDDSDKRDEIERAIYRQLAEGPRPTEGASSEWFGQSIDWRAAAPADAQADTLGVWMLPIRTERFVQGSLEVTGLERFSAYLAGDKLAASDGKLELALPAGTHDLWLIHTGPAEDAEPSLSFQGKTEADRLTIQPGAPAWVTPERLTNAETVNAMVISPDGEQLALRFSGRSDIADLDIARLEIRRTDDNEIVRRWTDNVPSSIAWSPDSRTLAVQQGNNLWLYPNEGAPRLLLANQERLGGWQWHPDGDSLIFSWTEEAEAANEQRRRVRSLEDRWAGFRNQAQLFQVDVASGLIRPLTQGEMGVNLLDVSPSGDRLLIQERIIDYAAPPHSLWRLSELDMASLETREIGQFRMLGGALFADEGYWLLSGPGLPGADGATTGEDLTPNEYDTQLYRLSADGEARSVSRDFDPSINEAHRLPDGRLLISATHGEGGMLAVFDPRRSRFEEVETGVEVLEQFVASEGSRVKVAVRGSDANRPQRVHLIDLDRGQREVVLDTRDTEYRGVELGPVEPWRFVNRDGIEIDGRYYLPPDFDPGETYPLIVYYYGGTMPVGRAFTGRYPFNLWAARGYVIYVLQPHGTIGYGQDFSAAHVNAWGRITADDIIEGAEKFIAEHDFVTEDAVGNIGASYGGFMTMYLATRTDMFTASISHAGISTLTSYWGEGWWGYGYSGIASRDSFPWNNPELYVEQSPIYSADRITTPLLLLTGDSDTNVPPGESDTMFTALKLLGRDVELIEFPGEDHWILDREKRYVWWDTIIAWFDKHLKQEPEWWEYLYSETE</sequence>
<dbReference type="InterPro" id="IPR011659">
    <property type="entry name" value="WD40"/>
</dbReference>
<reference evidence="3 4" key="1">
    <citation type="submission" date="2015-07" db="EMBL/GenBank/DDBJ databases">
        <authorList>
            <person name="Noorani M."/>
        </authorList>
    </citation>
    <scope>NUCLEOTIDE SEQUENCE [LARGE SCALE GENOMIC DNA]</scope>
    <source>
        <strain evidence="3 4">KCTC 42284</strain>
    </source>
</reference>
<keyword evidence="2" id="KW-0720">Serine protease</keyword>
<keyword evidence="2" id="KW-0645">Protease</keyword>
<evidence type="ECO:0000313" key="3">
    <source>
        <dbReference type="EMBL" id="AKS43118.1"/>
    </source>
</evidence>
<dbReference type="GO" id="GO:0004252">
    <property type="term" value="F:serine-type endopeptidase activity"/>
    <property type="evidence" value="ECO:0007669"/>
    <property type="project" value="TreeGrafter"/>
</dbReference>
<dbReference type="Proteomes" id="UP000066624">
    <property type="component" value="Chromosome"/>
</dbReference>
<dbReference type="InterPro" id="IPR001375">
    <property type="entry name" value="Peptidase_S9_cat"/>
</dbReference>
<dbReference type="KEGG" id="wma:WM2015_2761"/>
<dbReference type="GO" id="GO:0006508">
    <property type="term" value="P:proteolysis"/>
    <property type="evidence" value="ECO:0007669"/>
    <property type="project" value="InterPro"/>
</dbReference>